<sequence>MQPPAHSLASVVAVQPVEPVQHEEHPEYFLKDGTVYILIPERARQTLYRLYPGLLALRSSVFKSLFSLPRSENGKDAEGMCAENPIVLYGIVRREFDYLLDYLFGGYPGEEYREEFLISVLKLSTFFEITHGSEYAVTELTRLSPFDPALQLQLGRQYRVDHWVEPAFRILMSKPLSAFTSLDATRMGLQYFHILAQTKALIEDERRAIAYTEFPLVNHWTCTTPLHCAATWRDEWWNGIVRQLFHPDAPLPLREILVVLEDVEIPGVCAACQRGTVSKLKESGVFLREEDMICTAVQQIMSLQTDEPVRASMRDLYSP</sequence>
<dbReference type="AlphaFoldDB" id="A0A0C9VED1"/>
<dbReference type="Proteomes" id="UP000053820">
    <property type="component" value="Unassembled WGS sequence"/>
</dbReference>
<dbReference type="HOGENOM" id="CLU_047592_4_1_1"/>
<dbReference type="OrthoDB" id="2804507at2759"/>
<proteinExistence type="predicted"/>
<dbReference type="PROSITE" id="PS50097">
    <property type="entry name" value="BTB"/>
    <property type="match status" value="1"/>
</dbReference>
<dbReference type="CDD" id="cd18186">
    <property type="entry name" value="BTB_POZ_ZBTB_KLHL-like"/>
    <property type="match status" value="1"/>
</dbReference>
<evidence type="ECO:0000313" key="3">
    <source>
        <dbReference type="Proteomes" id="UP000053820"/>
    </source>
</evidence>
<reference evidence="2 3" key="1">
    <citation type="submission" date="2014-04" db="EMBL/GenBank/DDBJ databases">
        <title>Evolutionary Origins and Diversification of the Mycorrhizal Mutualists.</title>
        <authorList>
            <consortium name="DOE Joint Genome Institute"/>
            <consortium name="Mycorrhizal Genomics Consortium"/>
            <person name="Kohler A."/>
            <person name="Kuo A."/>
            <person name="Nagy L.G."/>
            <person name="Floudas D."/>
            <person name="Copeland A."/>
            <person name="Barry K.W."/>
            <person name="Cichocki N."/>
            <person name="Veneault-Fourrey C."/>
            <person name="LaButti K."/>
            <person name="Lindquist E.A."/>
            <person name="Lipzen A."/>
            <person name="Lundell T."/>
            <person name="Morin E."/>
            <person name="Murat C."/>
            <person name="Riley R."/>
            <person name="Ohm R."/>
            <person name="Sun H."/>
            <person name="Tunlid A."/>
            <person name="Henrissat B."/>
            <person name="Grigoriev I.V."/>
            <person name="Hibbett D.S."/>
            <person name="Martin F."/>
        </authorList>
    </citation>
    <scope>NUCLEOTIDE SEQUENCE [LARGE SCALE GENOMIC DNA]</scope>
    <source>
        <strain evidence="2 3">MD-312</strain>
    </source>
</reference>
<dbReference type="InterPro" id="IPR011333">
    <property type="entry name" value="SKP1/BTB/POZ_sf"/>
</dbReference>
<dbReference type="EMBL" id="KN839848">
    <property type="protein sequence ID" value="KIJ63929.1"/>
    <property type="molecule type" value="Genomic_DNA"/>
</dbReference>
<dbReference type="Gene3D" id="3.30.710.10">
    <property type="entry name" value="Potassium Channel Kv1.1, Chain A"/>
    <property type="match status" value="1"/>
</dbReference>
<gene>
    <name evidence="2" type="ORF">HYDPIDRAFT_28830</name>
</gene>
<organism evidence="2 3">
    <name type="scientific">Hydnomerulius pinastri MD-312</name>
    <dbReference type="NCBI Taxonomy" id="994086"/>
    <lineage>
        <taxon>Eukaryota</taxon>
        <taxon>Fungi</taxon>
        <taxon>Dikarya</taxon>
        <taxon>Basidiomycota</taxon>
        <taxon>Agaricomycotina</taxon>
        <taxon>Agaricomycetes</taxon>
        <taxon>Agaricomycetidae</taxon>
        <taxon>Boletales</taxon>
        <taxon>Boletales incertae sedis</taxon>
        <taxon>Leucogyrophana</taxon>
    </lineage>
</organism>
<protein>
    <recommendedName>
        <fullName evidence="1">BTB domain-containing protein</fullName>
    </recommendedName>
</protein>
<keyword evidence="3" id="KW-1185">Reference proteome</keyword>
<evidence type="ECO:0000259" key="1">
    <source>
        <dbReference type="PROSITE" id="PS50097"/>
    </source>
</evidence>
<accession>A0A0C9VED1</accession>
<name>A0A0C9VED1_9AGAM</name>
<feature type="domain" description="BTB" evidence="1">
    <location>
        <begin position="33"/>
        <end position="106"/>
    </location>
</feature>
<dbReference type="InterPro" id="IPR000210">
    <property type="entry name" value="BTB/POZ_dom"/>
</dbReference>
<evidence type="ECO:0000313" key="2">
    <source>
        <dbReference type="EMBL" id="KIJ63929.1"/>
    </source>
</evidence>